<feature type="domain" description="HTH merR-type" evidence="3">
    <location>
        <begin position="22"/>
        <end position="89"/>
    </location>
</feature>
<keyword evidence="2" id="KW-0175">Coiled coil</keyword>
<feature type="coiled-coil region" evidence="2">
    <location>
        <begin position="97"/>
        <end position="131"/>
    </location>
</feature>
<gene>
    <name evidence="4" type="ORF">M2A_2091</name>
</gene>
<evidence type="ECO:0000313" key="4">
    <source>
        <dbReference type="EMBL" id="GAK45592.1"/>
    </source>
</evidence>
<keyword evidence="1" id="KW-0238">DNA-binding</keyword>
<dbReference type="GO" id="GO:0003700">
    <property type="term" value="F:DNA-binding transcription factor activity"/>
    <property type="evidence" value="ECO:0007669"/>
    <property type="project" value="InterPro"/>
</dbReference>
<protein>
    <submittedName>
        <fullName evidence="4">MerR family transcriptional regulator</fullName>
    </submittedName>
</protein>
<dbReference type="SUPFAM" id="SSF46955">
    <property type="entry name" value="Putative DNA-binding domain"/>
    <property type="match status" value="1"/>
</dbReference>
<evidence type="ECO:0000256" key="2">
    <source>
        <dbReference type="SAM" id="Coils"/>
    </source>
</evidence>
<dbReference type="PANTHER" id="PTHR30204">
    <property type="entry name" value="REDOX-CYCLING DRUG-SENSING TRANSCRIPTIONAL ACTIVATOR SOXR"/>
    <property type="match status" value="1"/>
</dbReference>
<dbReference type="Pfam" id="PF13411">
    <property type="entry name" value="MerR_1"/>
    <property type="match status" value="1"/>
</dbReference>
<keyword evidence="5" id="KW-1185">Reference proteome</keyword>
<dbReference type="InterPro" id="IPR009061">
    <property type="entry name" value="DNA-bd_dom_put_sf"/>
</dbReference>
<accession>A0A081BC24</accession>
<dbReference type="RefSeq" id="WP_244444426.1">
    <property type="nucleotide sequence ID" value="NZ_BBIO01000010.1"/>
</dbReference>
<name>A0A081BC24_9HYPH</name>
<evidence type="ECO:0000259" key="3">
    <source>
        <dbReference type="PROSITE" id="PS50937"/>
    </source>
</evidence>
<evidence type="ECO:0000313" key="5">
    <source>
        <dbReference type="Proteomes" id="UP000028702"/>
    </source>
</evidence>
<dbReference type="STRING" id="1333998.M2A_2091"/>
<dbReference type="SMART" id="SM00422">
    <property type="entry name" value="HTH_MERR"/>
    <property type="match status" value="1"/>
</dbReference>
<dbReference type="InterPro" id="IPR047057">
    <property type="entry name" value="MerR_fam"/>
</dbReference>
<proteinExistence type="predicted"/>
<reference evidence="4 5" key="1">
    <citation type="submission" date="2014-07" db="EMBL/GenBank/DDBJ databases">
        <title>Tepidicaulis marinum gen. nov., sp. nov., a novel marine bacterium denitrifying nitrate to nitrous oxide strictly under microaerobic conditions.</title>
        <authorList>
            <person name="Takeuchi M."/>
            <person name="Yamagishi T."/>
            <person name="Kamagata Y."/>
            <person name="Oshima K."/>
            <person name="Hattori M."/>
            <person name="Katayama T."/>
            <person name="Hanada S."/>
            <person name="Tamaki H."/>
            <person name="Marumo K."/>
            <person name="Maeda H."/>
            <person name="Nedachi M."/>
            <person name="Iwasaki W."/>
            <person name="Suwa Y."/>
            <person name="Sakata S."/>
        </authorList>
    </citation>
    <scope>NUCLEOTIDE SEQUENCE [LARGE SCALE GENOMIC DNA]</scope>
    <source>
        <strain evidence="4 5">MA2</strain>
    </source>
</reference>
<dbReference type="eggNOG" id="COG0789">
    <property type="taxonomic scope" value="Bacteria"/>
</dbReference>
<dbReference type="InterPro" id="IPR000551">
    <property type="entry name" value="MerR-type_HTH_dom"/>
</dbReference>
<organism evidence="4 5">
    <name type="scientific">Tepidicaulis marinus</name>
    <dbReference type="NCBI Taxonomy" id="1333998"/>
    <lineage>
        <taxon>Bacteria</taxon>
        <taxon>Pseudomonadati</taxon>
        <taxon>Pseudomonadota</taxon>
        <taxon>Alphaproteobacteria</taxon>
        <taxon>Hyphomicrobiales</taxon>
        <taxon>Parvibaculaceae</taxon>
        <taxon>Tepidicaulis</taxon>
    </lineage>
</organism>
<dbReference type="EMBL" id="BBIO01000010">
    <property type="protein sequence ID" value="GAK45592.1"/>
    <property type="molecule type" value="Genomic_DNA"/>
</dbReference>
<evidence type="ECO:0000256" key="1">
    <source>
        <dbReference type="ARBA" id="ARBA00023125"/>
    </source>
</evidence>
<dbReference type="AlphaFoldDB" id="A0A081BC24"/>
<dbReference type="PROSITE" id="PS50937">
    <property type="entry name" value="HTH_MERR_2"/>
    <property type="match status" value="1"/>
</dbReference>
<dbReference type="Gene3D" id="1.10.1660.10">
    <property type="match status" value="1"/>
</dbReference>
<dbReference type="PANTHER" id="PTHR30204:SF58">
    <property type="entry name" value="HTH-TYPE TRANSCRIPTIONAL REGULATOR YFMP"/>
    <property type="match status" value="1"/>
</dbReference>
<dbReference type="Proteomes" id="UP000028702">
    <property type="component" value="Unassembled WGS sequence"/>
</dbReference>
<dbReference type="CDD" id="cd04776">
    <property type="entry name" value="HTH_GnyR"/>
    <property type="match status" value="1"/>
</dbReference>
<dbReference type="GO" id="GO:0003677">
    <property type="term" value="F:DNA binding"/>
    <property type="evidence" value="ECO:0007669"/>
    <property type="project" value="UniProtKB-KW"/>
</dbReference>
<sequence length="158" mass="17948">MTVQMSHEPAGLGERHGAEAPTFTITQLAEEFGVTTRAIRFYEDKDLLHPRRQGQTRIYRPRDRARLQLIVRGKKVGFTLAEIREILDLYDLHDGAEAQYRHALVKFEERIESLNQQKDEIDAQIAQLKDGLRRVEGLLRDEAPSLNGKASAKPCGKG</sequence>
<comment type="caution">
    <text evidence="4">The sequence shown here is derived from an EMBL/GenBank/DDBJ whole genome shotgun (WGS) entry which is preliminary data.</text>
</comment>